<proteinExistence type="predicted"/>
<organism evidence="1 2">
    <name type="scientific">Trichinella nativa</name>
    <dbReference type="NCBI Taxonomy" id="6335"/>
    <lineage>
        <taxon>Eukaryota</taxon>
        <taxon>Metazoa</taxon>
        <taxon>Ecdysozoa</taxon>
        <taxon>Nematoda</taxon>
        <taxon>Enoplea</taxon>
        <taxon>Dorylaimia</taxon>
        <taxon>Trichinellida</taxon>
        <taxon>Trichinellidae</taxon>
        <taxon>Trichinella</taxon>
    </lineage>
</organism>
<evidence type="ECO:0000313" key="2">
    <source>
        <dbReference type="Proteomes" id="UP000054721"/>
    </source>
</evidence>
<keyword evidence="2" id="KW-1185">Reference proteome</keyword>
<reference evidence="1 2" key="1">
    <citation type="submission" date="2015-05" db="EMBL/GenBank/DDBJ databases">
        <title>Evolution of Trichinella species and genotypes.</title>
        <authorList>
            <person name="Korhonen P.K."/>
            <person name="Edoardo P."/>
            <person name="Giuseppe L.R."/>
            <person name="Gasser R.B."/>
        </authorList>
    </citation>
    <scope>NUCLEOTIDE SEQUENCE [LARGE SCALE GENOMIC DNA]</scope>
    <source>
        <strain evidence="1">ISS10</strain>
    </source>
</reference>
<name>A0A0V1KPD6_9BILA</name>
<gene>
    <name evidence="1" type="ORF">T02_10280</name>
</gene>
<comment type="caution">
    <text evidence="1">The sequence shown here is derived from an EMBL/GenBank/DDBJ whole genome shotgun (WGS) entry which is preliminary data.</text>
</comment>
<accession>A0A0V1KPD6</accession>
<protein>
    <submittedName>
        <fullName evidence="1">Uncharacterized protein</fullName>
    </submittedName>
</protein>
<dbReference type="Proteomes" id="UP000054721">
    <property type="component" value="Unassembled WGS sequence"/>
</dbReference>
<evidence type="ECO:0000313" key="1">
    <source>
        <dbReference type="EMBL" id="KRZ49155.1"/>
    </source>
</evidence>
<sequence length="47" mass="5643">MLIEQCFNLTNLIQMWRRTLNQCAFRRKLTVINWNACKGKAIVQARF</sequence>
<dbReference type="EMBL" id="JYDW01000333">
    <property type="protein sequence ID" value="KRZ49155.1"/>
    <property type="molecule type" value="Genomic_DNA"/>
</dbReference>
<dbReference type="AlphaFoldDB" id="A0A0V1KPD6"/>